<dbReference type="InterPro" id="IPR016032">
    <property type="entry name" value="Sig_transdc_resp-reg_C-effctor"/>
</dbReference>
<dbReference type="InterPro" id="IPR001867">
    <property type="entry name" value="OmpR/PhoB-type_DNA-bd"/>
</dbReference>
<keyword evidence="3" id="KW-0805">Transcription regulation</keyword>
<evidence type="ECO:0000256" key="5">
    <source>
        <dbReference type="ARBA" id="ARBA00023163"/>
    </source>
</evidence>
<dbReference type="CDD" id="cd00383">
    <property type="entry name" value="trans_reg_C"/>
    <property type="match status" value="1"/>
</dbReference>
<keyword evidence="1" id="KW-0597">Phosphoprotein</keyword>
<dbReference type="RefSeq" id="WP_344139712.1">
    <property type="nucleotide sequence ID" value="NZ_BAAALT010000279.1"/>
</dbReference>
<reference evidence="10" key="1">
    <citation type="journal article" date="2019" name="Int. J. Syst. Evol. Microbiol.">
        <title>The Global Catalogue of Microorganisms (GCM) 10K type strain sequencing project: providing services to taxonomists for standard genome sequencing and annotation.</title>
        <authorList>
            <consortium name="The Broad Institute Genomics Platform"/>
            <consortium name="The Broad Institute Genome Sequencing Center for Infectious Disease"/>
            <person name="Wu L."/>
            <person name="Ma J."/>
        </authorList>
    </citation>
    <scope>NUCLEOTIDE SEQUENCE [LARGE SCALE GENOMIC DNA]</scope>
    <source>
        <strain evidence="10">JCM 13250</strain>
    </source>
</reference>
<keyword evidence="5" id="KW-0804">Transcription</keyword>
<evidence type="ECO:0000256" key="4">
    <source>
        <dbReference type="ARBA" id="ARBA00023125"/>
    </source>
</evidence>
<accession>A0ABP4YZL3</accession>
<evidence type="ECO:0000256" key="7">
    <source>
        <dbReference type="SAM" id="MobiDB-lite"/>
    </source>
</evidence>
<evidence type="ECO:0000256" key="2">
    <source>
        <dbReference type="ARBA" id="ARBA00023012"/>
    </source>
</evidence>
<comment type="caution">
    <text evidence="9">The sequence shown here is derived from an EMBL/GenBank/DDBJ whole genome shotgun (WGS) entry which is preliminary data.</text>
</comment>
<evidence type="ECO:0000256" key="3">
    <source>
        <dbReference type="ARBA" id="ARBA00023015"/>
    </source>
</evidence>
<keyword evidence="4 6" id="KW-0238">DNA-binding</keyword>
<gene>
    <name evidence="9" type="ORF">GCM10009682_60120</name>
</gene>
<dbReference type="InterPro" id="IPR039420">
    <property type="entry name" value="WalR-like"/>
</dbReference>
<evidence type="ECO:0000256" key="1">
    <source>
        <dbReference type="ARBA" id="ARBA00022553"/>
    </source>
</evidence>
<dbReference type="SMART" id="SM00862">
    <property type="entry name" value="Trans_reg_C"/>
    <property type="match status" value="1"/>
</dbReference>
<feature type="region of interest" description="Disordered" evidence="7">
    <location>
        <begin position="1"/>
        <end position="32"/>
    </location>
</feature>
<dbReference type="SUPFAM" id="SSF46894">
    <property type="entry name" value="C-terminal effector domain of the bipartite response regulators"/>
    <property type="match status" value="1"/>
</dbReference>
<feature type="domain" description="OmpR/PhoB-type" evidence="8">
    <location>
        <begin position="89"/>
        <end position="184"/>
    </location>
</feature>
<dbReference type="Gene3D" id="1.10.10.10">
    <property type="entry name" value="Winged helix-like DNA-binding domain superfamily/Winged helix DNA-binding domain"/>
    <property type="match status" value="1"/>
</dbReference>
<dbReference type="EMBL" id="BAAALT010000279">
    <property type="protein sequence ID" value="GAA1833687.1"/>
    <property type="molecule type" value="Genomic_DNA"/>
</dbReference>
<dbReference type="PROSITE" id="PS51755">
    <property type="entry name" value="OMPR_PHOB"/>
    <property type="match status" value="1"/>
</dbReference>
<dbReference type="InterPro" id="IPR036388">
    <property type="entry name" value="WH-like_DNA-bd_sf"/>
</dbReference>
<sequence length="201" mass="22319">MTVTVLRTHTPRNTRPLGPPTPRTIARRRGADPPAEVTLTVGVTLAGDRPHRDALEFIDALNRLAEQVGATLSITSGPESDAVADVRPIGLVETTPTEFELDPWTRVVRRHGTPVQLTKVEYDLLEFLVDNPQQVFTRRQLLGQIWRDDRSGRRTVDVHVSRLRAKLGADIVTTTRGVGYRLTDGAPITVVHHRPNGDVHE</sequence>
<evidence type="ECO:0000313" key="9">
    <source>
        <dbReference type="EMBL" id="GAA1833687.1"/>
    </source>
</evidence>
<proteinExistence type="predicted"/>
<keyword evidence="10" id="KW-1185">Reference proteome</keyword>
<feature type="DNA-binding region" description="OmpR/PhoB-type" evidence="6">
    <location>
        <begin position="89"/>
        <end position="184"/>
    </location>
</feature>
<feature type="compositionally biased region" description="Polar residues" evidence="7">
    <location>
        <begin position="1"/>
        <end position="13"/>
    </location>
</feature>
<evidence type="ECO:0000259" key="8">
    <source>
        <dbReference type="PROSITE" id="PS51755"/>
    </source>
</evidence>
<dbReference type="PANTHER" id="PTHR48111:SF1">
    <property type="entry name" value="TWO-COMPONENT RESPONSE REGULATOR ORR33"/>
    <property type="match status" value="1"/>
</dbReference>
<evidence type="ECO:0000313" key="10">
    <source>
        <dbReference type="Proteomes" id="UP001500218"/>
    </source>
</evidence>
<organism evidence="9 10">
    <name type="scientific">Luedemannella flava</name>
    <dbReference type="NCBI Taxonomy" id="349316"/>
    <lineage>
        <taxon>Bacteria</taxon>
        <taxon>Bacillati</taxon>
        <taxon>Actinomycetota</taxon>
        <taxon>Actinomycetes</taxon>
        <taxon>Micromonosporales</taxon>
        <taxon>Micromonosporaceae</taxon>
        <taxon>Luedemannella</taxon>
    </lineage>
</organism>
<dbReference type="PANTHER" id="PTHR48111">
    <property type="entry name" value="REGULATOR OF RPOS"/>
    <property type="match status" value="1"/>
</dbReference>
<evidence type="ECO:0000256" key="6">
    <source>
        <dbReference type="PROSITE-ProRule" id="PRU01091"/>
    </source>
</evidence>
<keyword evidence="2" id="KW-0902">Two-component regulatory system</keyword>
<name>A0ABP4YZL3_9ACTN</name>
<dbReference type="Proteomes" id="UP001500218">
    <property type="component" value="Unassembled WGS sequence"/>
</dbReference>
<dbReference type="Pfam" id="PF00486">
    <property type="entry name" value="Trans_reg_C"/>
    <property type="match status" value="1"/>
</dbReference>
<protein>
    <recommendedName>
        <fullName evidence="8">OmpR/PhoB-type domain-containing protein</fullName>
    </recommendedName>
</protein>